<dbReference type="FunFam" id="3.40.50.10140:FF:000010">
    <property type="entry name" value="phosphoinositide 3-kinase adapter protein 1"/>
    <property type="match status" value="1"/>
</dbReference>
<dbReference type="PANTHER" id="PTHR16267:SF12">
    <property type="entry name" value="PHOSPHOINOSITIDE 3-KINASE ADAPTER PROTEIN 1"/>
    <property type="match status" value="1"/>
</dbReference>
<protein>
    <recommendedName>
        <fullName evidence="9">Phosphoinositide 3-kinase adapter protein 1</fullName>
    </recommendedName>
    <alternativeName>
        <fullName evidence="10">B-cell adapter for phosphoinositide 3-kinase</fullName>
    </alternativeName>
    <alternativeName>
        <fullName evidence="11">B-cell phosphoinositide 3-kinase adapter protein 1</fullName>
    </alternativeName>
</protein>
<dbReference type="EMBL" id="JWIN03000011">
    <property type="protein sequence ID" value="KAB1271557.1"/>
    <property type="molecule type" value="Genomic_DNA"/>
</dbReference>
<proteinExistence type="predicted"/>
<keyword evidence="13" id="KW-0418">Kinase</keyword>
<evidence type="ECO:0000313" key="13">
    <source>
        <dbReference type="EMBL" id="KAB1271557.1"/>
    </source>
</evidence>
<evidence type="ECO:0000256" key="8">
    <source>
        <dbReference type="ARBA" id="ARBA00065148"/>
    </source>
</evidence>
<comment type="caution">
    <text evidence="13">The sequence shown here is derived from an EMBL/GenBank/DDBJ whole genome shotgun (WGS) entry which is preliminary data.</text>
</comment>
<dbReference type="Gene3D" id="3.40.50.10140">
    <property type="entry name" value="Toll/interleukin-1 receptor homology (TIR) domain"/>
    <property type="match status" value="1"/>
</dbReference>
<keyword evidence="5" id="KW-0597">Phosphoprotein</keyword>
<comment type="subunit">
    <text evidence="8">Homooligomer. Interacts (phosphorylated on tyrosine residues within YXXM motifs) with PIK3R1 (via SH2 domain); required for BCR- and TLR-mediated activation of phosphoinositide 3-kinase. Interacts (via polyproline C-terminal region) with ABI1 (via SH3 domain); the interaction promotes phosphorylation of PIK3AP1 by ABL1. May interact with MYD88 and TIRAP.</text>
</comment>
<dbReference type="InterPro" id="IPR000157">
    <property type="entry name" value="TIR_dom"/>
</dbReference>
<dbReference type="AlphaFoldDB" id="A0A5N4DKE5"/>
<keyword evidence="4" id="KW-0963">Cytoplasm</keyword>
<gene>
    <name evidence="13" type="ORF">Cadr_000009374</name>
</gene>
<organism evidence="13 14">
    <name type="scientific">Camelus dromedarius</name>
    <name type="common">Dromedary</name>
    <name type="synonym">Arabian camel</name>
    <dbReference type="NCBI Taxonomy" id="9838"/>
    <lineage>
        <taxon>Eukaryota</taxon>
        <taxon>Metazoa</taxon>
        <taxon>Chordata</taxon>
        <taxon>Craniata</taxon>
        <taxon>Vertebrata</taxon>
        <taxon>Euteleostomi</taxon>
        <taxon>Mammalia</taxon>
        <taxon>Eutheria</taxon>
        <taxon>Laurasiatheria</taxon>
        <taxon>Artiodactyla</taxon>
        <taxon>Tylopoda</taxon>
        <taxon>Camelidae</taxon>
        <taxon>Camelus</taxon>
    </lineage>
</organism>
<dbReference type="GO" id="GO:0036312">
    <property type="term" value="F:phosphatidylinositol 3-kinase regulatory subunit binding"/>
    <property type="evidence" value="ECO:0007669"/>
    <property type="project" value="TreeGrafter"/>
</dbReference>
<dbReference type="Pfam" id="PF18567">
    <property type="entry name" value="TIR_3"/>
    <property type="match status" value="1"/>
</dbReference>
<dbReference type="InterPro" id="IPR041340">
    <property type="entry name" value="PIK3AP1_TIR"/>
</dbReference>
<evidence type="ECO:0000256" key="7">
    <source>
        <dbReference type="ARBA" id="ARBA00054714"/>
    </source>
</evidence>
<accession>A0A5N4DKE5</accession>
<sequence length="164" mass="18537">MPPCCSGVLGGCDILIVYSLDAEEWCQYLQDLFLSSRQVHSQKTLTYRLGPKTSFSAEDLSFFLSTRCIVVLLSAELVQCFCQPALLPLLQRAFHPPHRIVRLLCGVQDSEEFLDFFPDWAHWQELTCEDEPETYIAAVKKAISEVSTTIHMTESVSEMAEEIG</sequence>
<keyword evidence="3" id="KW-1003">Cell membrane</keyword>
<evidence type="ECO:0000256" key="9">
    <source>
        <dbReference type="ARBA" id="ARBA00073263"/>
    </source>
</evidence>
<keyword evidence="14" id="KW-1185">Reference proteome</keyword>
<evidence type="ECO:0000256" key="5">
    <source>
        <dbReference type="ARBA" id="ARBA00022553"/>
    </source>
</evidence>
<dbReference type="PROSITE" id="PS50104">
    <property type="entry name" value="TIR"/>
    <property type="match status" value="1"/>
</dbReference>
<dbReference type="Proteomes" id="UP000299084">
    <property type="component" value="Unassembled WGS sequence"/>
</dbReference>
<evidence type="ECO:0000256" key="10">
    <source>
        <dbReference type="ARBA" id="ARBA00078663"/>
    </source>
</evidence>
<dbReference type="InterPro" id="IPR052446">
    <property type="entry name" value="B-cell_PI3K-Signaling_Adptrs"/>
</dbReference>
<evidence type="ECO:0000256" key="6">
    <source>
        <dbReference type="ARBA" id="ARBA00023136"/>
    </source>
</evidence>
<evidence type="ECO:0000256" key="4">
    <source>
        <dbReference type="ARBA" id="ARBA00022490"/>
    </source>
</evidence>
<evidence type="ECO:0000256" key="1">
    <source>
        <dbReference type="ARBA" id="ARBA00004202"/>
    </source>
</evidence>
<dbReference type="GO" id="GO:0005829">
    <property type="term" value="C:cytosol"/>
    <property type="evidence" value="ECO:0007669"/>
    <property type="project" value="TreeGrafter"/>
</dbReference>
<evidence type="ECO:0000259" key="12">
    <source>
        <dbReference type="PROSITE" id="PS50104"/>
    </source>
</evidence>
<keyword evidence="6" id="KW-0472">Membrane</keyword>
<keyword evidence="13" id="KW-0808">Transferase</keyword>
<dbReference type="GO" id="GO:0007165">
    <property type="term" value="P:signal transduction"/>
    <property type="evidence" value="ECO:0007669"/>
    <property type="project" value="InterPro"/>
</dbReference>
<reference evidence="13 14" key="1">
    <citation type="journal article" date="2019" name="Mol. Ecol. Resour.">
        <title>Improving Illumina assemblies with Hi-C and long reads: an example with the North African dromedary.</title>
        <authorList>
            <person name="Elbers J.P."/>
            <person name="Rogers M.F."/>
            <person name="Perelman P.L."/>
            <person name="Proskuryakova A.A."/>
            <person name="Serdyukova N.A."/>
            <person name="Johnson W.E."/>
            <person name="Horin P."/>
            <person name="Corander J."/>
            <person name="Murphy D."/>
            <person name="Burger P.A."/>
        </authorList>
    </citation>
    <scope>NUCLEOTIDE SEQUENCE [LARGE SCALE GENOMIC DNA]</scope>
    <source>
        <strain evidence="13">Drom800</strain>
        <tissue evidence="13">Blood</tissue>
    </source>
</reference>
<evidence type="ECO:0000256" key="11">
    <source>
        <dbReference type="ARBA" id="ARBA00079489"/>
    </source>
</evidence>
<evidence type="ECO:0000256" key="3">
    <source>
        <dbReference type="ARBA" id="ARBA00022475"/>
    </source>
</evidence>
<evidence type="ECO:0000313" key="14">
    <source>
        <dbReference type="Proteomes" id="UP000299084"/>
    </source>
</evidence>
<evidence type="ECO:0000256" key="2">
    <source>
        <dbReference type="ARBA" id="ARBA00004496"/>
    </source>
</evidence>
<comment type="function">
    <text evidence="7">Signaling adapter that contributes to B-cell development by linking B-cell receptor (BCR) signaling to the phosphoinositide 3-kinase (PI3K)-Akt signaling pathway. Has a complementary role to the BCR coreceptor CD19, coupling BCR and PI3K activation by providing a docking site for the PI3K subunit PIK3R1. Alternatively, links Toll-like receptor (TLR) signaling to PI3K activation, a process preventing excessive inflammatory cytokine production. Also involved in the activation of PI3K in natural killer cells. May be involved in the survival of mature B-cells via activation of REL.</text>
</comment>
<dbReference type="GO" id="GO:0016301">
    <property type="term" value="F:kinase activity"/>
    <property type="evidence" value="ECO:0007669"/>
    <property type="project" value="UniProtKB-KW"/>
</dbReference>
<dbReference type="GO" id="GO:0005102">
    <property type="term" value="F:signaling receptor binding"/>
    <property type="evidence" value="ECO:0007669"/>
    <property type="project" value="TreeGrafter"/>
</dbReference>
<dbReference type="InterPro" id="IPR035897">
    <property type="entry name" value="Toll_tir_struct_dom_sf"/>
</dbReference>
<name>A0A5N4DKE5_CAMDR</name>
<feature type="domain" description="TIR" evidence="12">
    <location>
        <begin position="10"/>
        <end position="147"/>
    </location>
</feature>
<dbReference type="GO" id="GO:0005886">
    <property type="term" value="C:plasma membrane"/>
    <property type="evidence" value="ECO:0007669"/>
    <property type="project" value="UniProtKB-SubCell"/>
</dbReference>
<dbReference type="PANTHER" id="PTHR16267">
    <property type="entry name" value="BANK1/PIK3AP1 FAMILY MEMBER"/>
    <property type="match status" value="1"/>
</dbReference>
<comment type="subcellular location">
    <subcellularLocation>
        <location evidence="1">Cell membrane</location>
        <topology evidence="1">Peripheral membrane protein</topology>
    </subcellularLocation>
    <subcellularLocation>
        <location evidence="2">Cytoplasm</location>
    </subcellularLocation>
</comment>